<dbReference type="InterPro" id="IPR018982">
    <property type="entry name" value="RQC_domain"/>
</dbReference>
<keyword evidence="21" id="KW-1185">Reference proteome</keyword>
<proteinExistence type="inferred from homology"/>
<evidence type="ECO:0000256" key="2">
    <source>
        <dbReference type="ARBA" id="ARBA00001947"/>
    </source>
</evidence>
<dbReference type="SUPFAM" id="SSF52540">
    <property type="entry name" value="P-loop containing nucleoside triphosphate hydrolases"/>
    <property type="match status" value="2"/>
</dbReference>
<keyword evidence="13" id="KW-0234">DNA repair</keyword>
<dbReference type="SMART" id="SM00487">
    <property type="entry name" value="DEXDc"/>
    <property type="match status" value="1"/>
</dbReference>
<dbReference type="PROSITE" id="PS50967">
    <property type="entry name" value="HRDC"/>
    <property type="match status" value="1"/>
</dbReference>
<dbReference type="GO" id="GO:0003677">
    <property type="term" value="F:DNA binding"/>
    <property type="evidence" value="ECO:0007669"/>
    <property type="project" value="UniProtKB-KW"/>
</dbReference>
<keyword evidence="5" id="KW-0547">Nucleotide-binding</keyword>
<dbReference type="KEGG" id="cvi:CV_0477"/>
<dbReference type="InterPro" id="IPR002121">
    <property type="entry name" value="HRDC_dom"/>
</dbReference>
<comment type="cofactor">
    <cofactor evidence="1">
        <name>Mg(2+)</name>
        <dbReference type="ChEBI" id="CHEBI:18420"/>
    </cofactor>
</comment>
<evidence type="ECO:0000256" key="16">
    <source>
        <dbReference type="NCBIfam" id="TIGR01389"/>
    </source>
</evidence>
<feature type="domain" description="Helicase ATP-binding" evidence="18">
    <location>
        <begin position="36"/>
        <end position="204"/>
    </location>
</feature>
<dbReference type="GO" id="GO:0005737">
    <property type="term" value="C:cytoplasm"/>
    <property type="evidence" value="ECO:0007669"/>
    <property type="project" value="TreeGrafter"/>
</dbReference>
<evidence type="ECO:0000313" key="20">
    <source>
        <dbReference type="EMBL" id="AAQ58154.1"/>
    </source>
</evidence>
<dbReference type="Gene3D" id="3.40.50.300">
    <property type="entry name" value="P-loop containing nucleotide triphosphate hydrolases"/>
    <property type="match status" value="2"/>
</dbReference>
<evidence type="ECO:0000259" key="17">
    <source>
        <dbReference type="PROSITE" id="PS50967"/>
    </source>
</evidence>
<dbReference type="InterPro" id="IPR036388">
    <property type="entry name" value="WH-like_DNA-bd_sf"/>
</dbReference>
<dbReference type="GO" id="GO:0006281">
    <property type="term" value="P:DNA repair"/>
    <property type="evidence" value="ECO:0007669"/>
    <property type="project" value="UniProtKB-KW"/>
</dbReference>
<keyword evidence="14" id="KW-0413">Isomerase</keyword>
<keyword evidence="10" id="KW-0067">ATP-binding</keyword>
<dbReference type="SUPFAM" id="SSF47819">
    <property type="entry name" value="HRDC-like"/>
    <property type="match status" value="1"/>
</dbReference>
<keyword evidence="8 20" id="KW-0347">Helicase</keyword>
<gene>
    <name evidence="20" type="primary">recQ</name>
    <name evidence="20" type="ordered locus">CV_0477</name>
</gene>
<dbReference type="GO" id="GO:0043590">
    <property type="term" value="C:bacterial nucleoid"/>
    <property type="evidence" value="ECO:0007669"/>
    <property type="project" value="TreeGrafter"/>
</dbReference>
<dbReference type="PROSITE" id="PS51192">
    <property type="entry name" value="HELICASE_ATP_BIND_1"/>
    <property type="match status" value="1"/>
</dbReference>
<dbReference type="HOGENOM" id="CLU_001103_14_3_4"/>
<accession>Q7P0T9</accession>
<dbReference type="InterPro" id="IPR010997">
    <property type="entry name" value="HRDC-like_sf"/>
</dbReference>
<evidence type="ECO:0000256" key="9">
    <source>
        <dbReference type="ARBA" id="ARBA00022833"/>
    </source>
</evidence>
<dbReference type="InterPro" id="IPR006293">
    <property type="entry name" value="DNA_helicase_ATP-dep_RecQ_bac"/>
</dbReference>
<dbReference type="GO" id="GO:0005524">
    <property type="term" value="F:ATP binding"/>
    <property type="evidence" value="ECO:0007669"/>
    <property type="project" value="UniProtKB-KW"/>
</dbReference>
<dbReference type="Pfam" id="PF00271">
    <property type="entry name" value="Helicase_C"/>
    <property type="match status" value="1"/>
</dbReference>
<dbReference type="eggNOG" id="COG0514">
    <property type="taxonomic scope" value="Bacteria"/>
</dbReference>
<keyword evidence="9" id="KW-0862">Zinc</keyword>
<dbReference type="InterPro" id="IPR004589">
    <property type="entry name" value="DNA_helicase_ATP-dep_RecQ"/>
</dbReference>
<evidence type="ECO:0000256" key="4">
    <source>
        <dbReference type="ARBA" id="ARBA00022723"/>
    </source>
</evidence>
<dbReference type="FunFam" id="1.10.10.10:FF:000175">
    <property type="entry name" value="ATP-dependent DNA helicase RecQ"/>
    <property type="match status" value="1"/>
</dbReference>
<organism evidence="20 21">
    <name type="scientific">Chromobacterium violaceum (strain ATCC 12472 / DSM 30191 / JCM 1249 / CCUG 213 / NBRC 12614 / NCIMB 9131 / NCTC 9757 / MK)</name>
    <dbReference type="NCBI Taxonomy" id="243365"/>
    <lineage>
        <taxon>Bacteria</taxon>
        <taxon>Pseudomonadati</taxon>
        <taxon>Pseudomonadota</taxon>
        <taxon>Betaproteobacteria</taxon>
        <taxon>Neisseriales</taxon>
        <taxon>Chromobacteriaceae</taxon>
        <taxon>Chromobacterium</taxon>
    </lineage>
</organism>
<evidence type="ECO:0000256" key="15">
    <source>
        <dbReference type="ARBA" id="ARBA00034617"/>
    </source>
</evidence>
<dbReference type="SMART" id="SM00341">
    <property type="entry name" value="HRDC"/>
    <property type="match status" value="1"/>
</dbReference>
<dbReference type="EC" id="5.6.2.4" evidence="16"/>
<feature type="domain" description="HRDC" evidence="17">
    <location>
        <begin position="534"/>
        <end position="609"/>
    </location>
</feature>
<dbReference type="GO" id="GO:0009378">
    <property type="term" value="F:four-way junction helicase activity"/>
    <property type="evidence" value="ECO:0007669"/>
    <property type="project" value="TreeGrafter"/>
</dbReference>
<dbReference type="PANTHER" id="PTHR13710">
    <property type="entry name" value="DNA HELICASE RECQ FAMILY MEMBER"/>
    <property type="match status" value="1"/>
</dbReference>
<dbReference type="Pfam" id="PF00570">
    <property type="entry name" value="HRDC"/>
    <property type="match status" value="1"/>
</dbReference>
<dbReference type="Pfam" id="PF00270">
    <property type="entry name" value="DEAD"/>
    <property type="match status" value="1"/>
</dbReference>
<protein>
    <recommendedName>
        <fullName evidence="16">DNA helicase RecQ</fullName>
        <ecNumber evidence="16">5.6.2.4</ecNumber>
    </recommendedName>
</protein>
<evidence type="ECO:0000259" key="19">
    <source>
        <dbReference type="PROSITE" id="PS51194"/>
    </source>
</evidence>
<dbReference type="Pfam" id="PF09382">
    <property type="entry name" value="RQC"/>
    <property type="match status" value="1"/>
</dbReference>
<dbReference type="NCBIfam" id="TIGR01389">
    <property type="entry name" value="recQ"/>
    <property type="match status" value="1"/>
</dbReference>
<reference evidence="20 21" key="1">
    <citation type="journal article" date="2003" name="Proc. Natl. Acad. Sci. U.S.A.">
        <title>The complete genome sequence of Chromobacterium violaceum reveals remarkable and exploitable bacterial adaptability.</title>
        <authorList>
            <person name="Vasconcelos A.T.R."/>
            <person name="de Almeida D.F."/>
            <person name="Almeida F.C."/>
            <person name="de Almeida L.G.P."/>
            <person name="de Almeida R."/>
            <person name="Goncalves J.A.A."/>
            <person name="Andrade E.M."/>
            <person name="Antonio R.V."/>
            <person name="Araripe J."/>
            <person name="de Araujo M.F.F."/>
            <person name="Filho S.A."/>
            <person name="Azevedo V."/>
            <person name="Batista A.J."/>
            <person name="Bataus L.A.M."/>
            <person name="Batista J.S."/>
            <person name="Belo A."/>
            <person name="vander Berg C."/>
            <person name="Blamey J."/>
            <person name="Bogo M."/>
            <person name="Bonato S."/>
            <person name="Bordignon J."/>
            <person name="Brito C.A."/>
            <person name="Brocchi M."/>
            <person name="Burity H.A."/>
            <person name="Camargo A.A."/>
            <person name="Cardoso D.D.P."/>
            <person name="Carneiro N.P."/>
            <person name="Carraro D.M."/>
            <person name="Carvalho C.M.B."/>
            <person name="Cascardo J.C.M."/>
            <person name="Cavada B.S."/>
            <person name="Chueire L.M.O."/>
            <person name="Pasa T.B.C."/>
            <person name="Duran N."/>
            <person name="Fagundes N."/>
            <person name="Falcao C.L."/>
            <person name="Fantinatti F."/>
            <person name="Farias I.P."/>
            <person name="Felipe M.S.S."/>
            <person name="Ferrari L.P."/>
            <person name="Ferro J.A."/>
            <person name="Ferro M.I.T."/>
            <person name="Franco G.R."/>
            <person name="Freitas N.S.A."/>
            <person name="Furlan L.R."/>
            <person name="Gazzinelli R.T."/>
            <person name="Gomes E.A."/>
            <person name="Goncalves P.R."/>
            <person name="Grangeiro T.B."/>
            <person name="Grattapaglia D."/>
            <person name="Grisard E.C."/>
            <person name="Guimaraes C.T."/>
            <person name="Hanna E.S."/>
            <person name="Hungria M."/>
            <person name="Jardim S.N."/>
            <person name="Laurino J."/>
            <person name="Leoi L.C.T."/>
            <person name="Fassarella L."/>
            <person name="Lima A."/>
            <person name="Loureiro M.F."/>
            <person name="Lyra M.C.P."/>
            <person name="Macedo M."/>
            <person name="Madeira H.M.F."/>
            <person name="Manfio G.P."/>
            <person name="Maranhao A.Q."/>
            <person name="Martins W.S."/>
            <person name="di Mauro S.M.Z."/>
            <person name="de Medeiros S.R.B."/>
            <person name="Meissner R.D.V."/>
            <person name="Menck C.F.M."/>
            <person name="Moreira M.A.M."/>
            <person name="Nascimento F.F."/>
            <person name="Nicolas M.F."/>
            <person name="Oliveira J.G."/>
            <person name="Oliveira S.C."/>
            <person name="Paixao R.F.C."/>
            <person name="Parente J.A."/>
            <person name="Pedrosa F.O."/>
            <person name="Pena S.J.D."/>
            <person name="Perreira J.O."/>
            <person name="Perreira M."/>
            <person name="Pinto L.S.R.C."/>
            <person name="Pinto L.S."/>
            <person name="Porto J.I.R."/>
            <person name="Potrich D.P."/>
            <person name="Neto C.E.R."/>
            <person name="Reis A.M.M."/>
            <person name="Rigo L.U."/>
            <person name="Rondinelli E."/>
            <person name="dos Santos E.B.P."/>
            <person name="Santos F.R."/>
            <person name="Schneider M.P.C."/>
            <person name="Seuanez H.N."/>
            <person name="Silva A.M.R."/>
            <person name="da Silva A.L.C."/>
            <person name="Silva D.W."/>
            <person name="Silva R."/>
            <person name="Simoes I.C."/>
            <person name="Simon D."/>
            <person name="Soares C.M.A."/>
            <person name="Soares R.B.A."/>
            <person name="Souza E.M."/>
            <person name="Souza K.R.L."/>
            <person name="Souza R.C."/>
            <person name="Steffens M.B.R."/>
            <person name="Steindel M."/>
            <person name="Teixeira S.R."/>
            <person name="Urmenyi T."/>
            <person name="Vettore A."/>
            <person name="Wassem R."/>
            <person name="Zaha A."/>
            <person name="Simpson A.J.G."/>
        </authorList>
    </citation>
    <scope>NUCLEOTIDE SEQUENCE [LARGE SCALE GENOMIC DNA]</scope>
    <source>
        <strain evidence="21">ATCC 12472 / DSM 30191 / JCM 1249 / NBRC 12614 / NCIMB 9131 / NCTC 9757</strain>
    </source>
</reference>
<dbReference type="CDD" id="cd18794">
    <property type="entry name" value="SF2_C_RecQ"/>
    <property type="match status" value="1"/>
</dbReference>
<dbReference type="FunFam" id="3.40.50.300:FF:000156">
    <property type="entry name" value="ATP-dependent DNA helicase recQ"/>
    <property type="match status" value="1"/>
</dbReference>
<dbReference type="InterPro" id="IPR001650">
    <property type="entry name" value="Helicase_C-like"/>
</dbReference>
<evidence type="ECO:0000256" key="7">
    <source>
        <dbReference type="ARBA" id="ARBA00022801"/>
    </source>
</evidence>
<dbReference type="PANTHER" id="PTHR13710:SF105">
    <property type="entry name" value="ATP-DEPENDENT DNA HELICASE Q1"/>
    <property type="match status" value="1"/>
</dbReference>
<dbReference type="NCBIfam" id="TIGR00614">
    <property type="entry name" value="recQ_fam"/>
    <property type="match status" value="1"/>
</dbReference>
<keyword evidence="11" id="KW-0238">DNA-binding</keyword>
<dbReference type="FunFam" id="3.40.50.300:FF:000296">
    <property type="entry name" value="ATP-dependent DNA helicase RecQ"/>
    <property type="match status" value="1"/>
</dbReference>
<keyword evidence="4" id="KW-0479">Metal-binding</keyword>
<dbReference type="AlphaFoldDB" id="Q7P0T9"/>
<dbReference type="GO" id="GO:0046872">
    <property type="term" value="F:metal ion binding"/>
    <property type="evidence" value="ECO:0007669"/>
    <property type="project" value="UniProtKB-KW"/>
</dbReference>
<comment type="similarity">
    <text evidence="3">Belongs to the helicase family. RecQ subfamily.</text>
</comment>
<evidence type="ECO:0000256" key="6">
    <source>
        <dbReference type="ARBA" id="ARBA00022763"/>
    </source>
</evidence>
<keyword evidence="7 20" id="KW-0378">Hydrolase</keyword>
<dbReference type="EMBL" id="AE016825">
    <property type="protein sequence ID" value="AAQ58154.1"/>
    <property type="molecule type" value="Genomic_DNA"/>
</dbReference>
<dbReference type="InterPro" id="IPR027417">
    <property type="entry name" value="P-loop_NTPase"/>
</dbReference>
<dbReference type="SMART" id="SM00490">
    <property type="entry name" value="HELICc"/>
    <property type="match status" value="1"/>
</dbReference>
<evidence type="ECO:0000256" key="11">
    <source>
        <dbReference type="ARBA" id="ARBA00023125"/>
    </source>
</evidence>
<dbReference type="SMART" id="SM00956">
    <property type="entry name" value="RQC"/>
    <property type="match status" value="1"/>
</dbReference>
<keyword evidence="12" id="KW-0233">DNA recombination</keyword>
<evidence type="ECO:0000256" key="3">
    <source>
        <dbReference type="ARBA" id="ARBA00005446"/>
    </source>
</evidence>
<evidence type="ECO:0000259" key="18">
    <source>
        <dbReference type="PROSITE" id="PS51192"/>
    </source>
</evidence>
<dbReference type="GO" id="GO:0016787">
    <property type="term" value="F:hydrolase activity"/>
    <property type="evidence" value="ECO:0007669"/>
    <property type="project" value="UniProtKB-KW"/>
</dbReference>
<keyword evidence="6" id="KW-0227">DNA damage</keyword>
<evidence type="ECO:0000313" key="21">
    <source>
        <dbReference type="Proteomes" id="UP000001424"/>
    </source>
</evidence>
<dbReference type="InterPro" id="IPR014001">
    <property type="entry name" value="Helicase_ATP-bd"/>
</dbReference>
<dbReference type="Gene3D" id="1.10.10.10">
    <property type="entry name" value="Winged helix-like DNA-binding domain superfamily/Winged helix DNA-binding domain"/>
    <property type="match status" value="1"/>
</dbReference>
<dbReference type="InterPro" id="IPR011545">
    <property type="entry name" value="DEAD/DEAH_box_helicase_dom"/>
</dbReference>
<dbReference type="STRING" id="243365.CV_0477"/>
<dbReference type="GO" id="GO:0009432">
    <property type="term" value="P:SOS response"/>
    <property type="evidence" value="ECO:0007669"/>
    <property type="project" value="UniProtKB-UniRule"/>
</dbReference>
<evidence type="ECO:0000256" key="12">
    <source>
        <dbReference type="ARBA" id="ARBA00023172"/>
    </source>
</evidence>
<comment type="catalytic activity">
    <reaction evidence="15">
        <text>Couples ATP hydrolysis with the unwinding of duplex DNA by translocating in the 3'-5' direction.</text>
        <dbReference type="EC" id="5.6.2.4"/>
    </reaction>
</comment>
<sequence>MALSSALPRPVMHDAVSILNHIFGYPEFRGQQQEIVEQVAHGGHALVLMPTGGGKSLCYQIPALLRDGVAIVVSPLIALMQDQVATLQELGVAAACLNSATSPDEARDIARQARAGTLDLLYVAPERLLTPRFQEFIASLKIALFAIDEAHCVSHWGHDFRPEYQQLGLLAEQFPQVPRIALTATADEQTRLDIIHYLKLAEARVFLSSFDRPNLFYQVVEKHNAKKQLLDFIRQEHQGATGIVYCLSRKRVEDTAQWLRENGIEALAYHAGMSHAEREANQRLFLREDGIVMVATVAFGMGIDKPDVRFVAHIDMPKSPENFYQESGRAGRDGLPSASWLCYGLNDVVQLRQMIEGGEMAELQKQVELSKLDAMLAFCETAGCRRQHILAHFGEASKPCGHCDNCLHPPITYDATEPVRKLLSCIYRVGQRFPTGHVIDVLLGRQSPSIGHHRHDQLSTYGIGKDMNQRWWRSIVRQLVARQLVQVDIARGQSLVLTDACRPLLKGEQSIYLRPLADEKKSRGSGGADRWLRTEREERLWQALRRWRRQVADEHNVPAYAVFSDRTLRDLVEKRPDSPAGLQRIYGLGELKLARYGEALLDCLREAQE</sequence>
<dbReference type="GO" id="GO:0006310">
    <property type="term" value="P:DNA recombination"/>
    <property type="evidence" value="ECO:0007669"/>
    <property type="project" value="UniProtKB-UniRule"/>
</dbReference>
<evidence type="ECO:0000256" key="10">
    <source>
        <dbReference type="ARBA" id="ARBA00022840"/>
    </source>
</evidence>
<dbReference type="CDD" id="cd17920">
    <property type="entry name" value="DEXHc_RecQ"/>
    <property type="match status" value="1"/>
</dbReference>
<dbReference type="InterPro" id="IPR044876">
    <property type="entry name" value="HRDC_dom_sf"/>
</dbReference>
<dbReference type="GO" id="GO:0043138">
    <property type="term" value="F:3'-5' DNA helicase activity"/>
    <property type="evidence" value="ECO:0007669"/>
    <property type="project" value="UniProtKB-EC"/>
</dbReference>
<comment type="cofactor">
    <cofactor evidence="2">
        <name>Zn(2+)</name>
        <dbReference type="ChEBI" id="CHEBI:29105"/>
    </cofactor>
</comment>
<evidence type="ECO:0000256" key="5">
    <source>
        <dbReference type="ARBA" id="ARBA00022741"/>
    </source>
</evidence>
<evidence type="ECO:0000256" key="1">
    <source>
        <dbReference type="ARBA" id="ARBA00001946"/>
    </source>
</evidence>
<dbReference type="InterPro" id="IPR032284">
    <property type="entry name" value="RecQ_Zn-bd"/>
</dbReference>
<dbReference type="Proteomes" id="UP000001424">
    <property type="component" value="Chromosome"/>
</dbReference>
<feature type="domain" description="Helicase C-terminal" evidence="19">
    <location>
        <begin position="225"/>
        <end position="375"/>
    </location>
</feature>
<dbReference type="Pfam" id="PF16124">
    <property type="entry name" value="RecQ_Zn_bind"/>
    <property type="match status" value="1"/>
</dbReference>
<evidence type="ECO:0000256" key="13">
    <source>
        <dbReference type="ARBA" id="ARBA00023204"/>
    </source>
</evidence>
<dbReference type="GO" id="GO:0006260">
    <property type="term" value="P:DNA replication"/>
    <property type="evidence" value="ECO:0007669"/>
    <property type="project" value="InterPro"/>
</dbReference>
<dbReference type="GO" id="GO:0030894">
    <property type="term" value="C:replisome"/>
    <property type="evidence" value="ECO:0007669"/>
    <property type="project" value="TreeGrafter"/>
</dbReference>
<dbReference type="PROSITE" id="PS51194">
    <property type="entry name" value="HELICASE_CTER"/>
    <property type="match status" value="1"/>
</dbReference>
<evidence type="ECO:0000256" key="14">
    <source>
        <dbReference type="ARBA" id="ARBA00023235"/>
    </source>
</evidence>
<evidence type="ECO:0000256" key="8">
    <source>
        <dbReference type="ARBA" id="ARBA00022806"/>
    </source>
</evidence>
<name>Q7P0T9_CHRVO</name>
<dbReference type="Gene3D" id="1.10.150.80">
    <property type="entry name" value="HRDC domain"/>
    <property type="match status" value="1"/>
</dbReference>